<evidence type="ECO:0000256" key="7">
    <source>
        <dbReference type="ARBA" id="ARBA00022801"/>
    </source>
</evidence>
<keyword evidence="15" id="KW-1185">Reference proteome</keyword>
<comment type="similarity">
    <text evidence="11 13">Belongs to the RecU family.</text>
</comment>
<comment type="cofactor">
    <cofactor evidence="13">
        <name>Mg(2+)</name>
        <dbReference type="ChEBI" id="CHEBI:18420"/>
    </cofactor>
    <text evidence="13">Binds 1 Mg(2+) ion per subunit.</text>
</comment>
<comment type="subcellular location">
    <subcellularLocation>
        <location evidence="1 13">Cytoplasm</location>
    </subcellularLocation>
</comment>
<evidence type="ECO:0000256" key="6">
    <source>
        <dbReference type="ARBA" id="ARBA00022763"/>
    </source>
</evidence>
<evidence type="ECO:0000313" key="15">
    <source>
        <dbReference type="Proteomes" id="UP000265562"/>
    </source>
</evidence>
<organism evidence="14 15">
    <name type="scientific">Lachnoanaerobaculum umeaense</name>
    <dbReference type="NCBI Taxonomy" id="617123"/>
    <lineage>
        <taxon>Bacteria</taxon>
        <taxon>Bacillati</taxon>
        <taxon>Bacillota</taxon>
        <taxon>Clostridia</taxon>
        <taxon>Lachnospirales</taxon>
        <taxon>Lachnospiraceae</taxon>
        <taxon>Lachnoanaerobaculum</taxon>
    </lineage>
</organism>
<dbReference type="Proteomes" id="UP000265562">
    <property type="component" value="Chromosome"/>
</dbReference>
<keyword evidence="7 13" id="KW-0378">Hydrolase</keyword>
<feature type="site" description="Transition state stabilizer" evidence="13">
    <location>
        <position position="79"/>
    </location>
</feature>
<proteinExistence type="inferred from homology"/>
<dbReference type="InterPro" id="IPR004612">
    <property type="entry name" value="Resolv_RecU"/>
</dbReference>
<name>A0A385PYN4_9FIRM</name>
<evidence type="ECO:0000313" key="14">
    <source>
        <dbReference type="EMBL" id="AYA99220.1"/>
    </source>
</evidence>
<dbReference type="PIRSF" id="PIRSF037785">
    <property type="entry name" value="RecU"/>
    <property type="match status" value="1"/>
</dbReference>
<evidence type="ECO:0000256" key="10">
    <source>
        <dbReference type="ARBA" id="ARBA00023204"/>
    </source>
</evidence>
<dbReference type="InterPro" id="IPR011335">
    <property type="entry name" value="Restrct_endonuc-II-like"/>
</dbReference>
<dbReference type="GO" id="GO:0000287">
    <property type="term" value="F:magnesium ion binding"/>
    <property type="evidence" value="ECO:0007669"/>
    <property type="project" value="UniProtKB-UniRule"/>
</dbReference>
<protein>
    <recommendedName>
        <fullName evidence="12 13">Holliday junction resolvase RecU</fullName>
        <ecNumber evidence="13">3.1.21.10</ecNumber>
    </recommendedName>
    <alternativeName>
        <fullName evidence="13">Recombination protein U homolog</fullName>
    </alternativeName>
</protein>
<dbReference type="EC" id="3.1.21.10" evidence="13"/>
<dbReference type="EMBL" id="CP032364">
    <property type="protein sequence ID" value="AYA99220.1"/>
    <property type="molecule type" value="Genomic_DNA"/>
</dbReference>
<evidence type="ECO:0000256" key="8">
    <source>
        <dbReference type="ARBA" id="ARBA00022842"/>
    </source>
</evidence>
<dbReference type="GO" id="GO:0005737">
    <property type="term" value="C:cytoplasm"/>
    <property type="evidence" value="ECO:0007669"/>
    <property type="project" value="UniProtKB-SubCell"/>
</dbReference>
<reference evidence="14 15" key="1">
    <citation type="submission" date="2018-09" db="EMBL/GenBank/DDBJ databases">
        <title>Genome sequencing of Lachnoanaerobaculum umeaense DSM 23576.</title>
        <authorList>
            <person name="Kook J.-K."/>
            <person name="Park S.-N."/>
            <person name="Lim Y.K."/>
        </authorList>
    </citation>
    <scope>NUCLEOTIDE SEQUENCE [LARGE SCALE GENOMIC DNA]</scope>
    <source>
        <strain evidence="15">DSM 23576 \ CCUG 58757</strain>
    </source>
</reference>
<feature type="binding site" evidence="13">
    <location>
        <position position="77"/>
    </location>
    <ligand>
        <name>Mg(2+)</name>
        <dbReference type="ChEBI" id="CHEBI:18420"/>
    </ligand>
</feature>
<dbReference type="InterPro" id="IPR011856">
    <property type="entry name" value="tRNA_endonuc-like_dom_sf"/>
</dbReference>
<dbReference type="GO" id="GO:0007059">
    <property type="term" value="P:chromosome segregation"/>
    <property type="evidence" value="ECO:0007669"/>
    <property type="project" value="UniProtKB-UniRule"/>
</dbReference>
<evidence type="ECO:0000256" key="9">
    <source>
        <dbReference type="ARBA" id="ARBA00023172"/>
    </source>
</evidence>
<dbReference type="GO" id="GO:0008821">
    <property type="term" value="F:crossover junction DNA endonuclease activity"/>
    <property type="evidence" value="ECO:0007669"/>
    <property type="project" value="UniProtKB-EC"/>
</dbReference>
<keyword evidence="5 13" id="KW-0255">Endonuclease</keyword>
<evidence type="ECO:0000256" key="5">
    <source>
        <dbReference type="ARBA" id="ARBA00022759"/>
    </source>
</evidence>
<keyword evidence="4 13" id="KW-0479">Metal-binding</keyword>
<dbReference type="CDD" id="cd22354">
    <property type="entry name" value="RecU-like"/>
    <property type="match status" value="1"/>
</dbReference>
<gene>
    <name evidence="13" type="primary">recU</name>
    <name evidence="14" type="ORF">D4A81_04285</name>
</gene>
<dbReference type="GO" id="GO:0006281">
    <property type="term" value="P:DNA repair"/>
    <property type="evidence" value="ECO:0007669"/>
    <property type="project" value="UniProtKB-UniRule"/>
</dbReference>
<evidence type="ECO:0000256" key="2">
    <source>
        <dbReference type="ARBA" id="ARBA00022490"/>
    </source>
</evidence>
<dbReference type="Pfam" id="PF03838">
    <property type="entry name" value="RecU"/>
    <property type="match status" value="1"/>
</dbReference>
<dbReference type="OrthoDB" id="9783592at2"/>
<evidence type="ECO:0000256" key="13">
    <source>
        <dbReference type="HAMAP-Rule" id="MF_00130"/>
    </source>
</evidence>
<dbReference type="AlphaFoldDB" id="A0A385PYN4"/>
<dbReference type="RefSeq" id="WP_111525581.1">
    <property type="nucleotide sequence ID" value="NZ_CP032364.1"/>
</dbReference>
<evidence type="ECO:0000256" key="1">
    <source>
        <dbReference type="ARBA" id="ARBA00004496"/>
    </source>
</evidence>
<keyword evidence="3 13" id="KW-0540">Nuclease</keyword>
<accession>A0A385PYN4</accession>
<keyword evidence="8 13" id="KW-0460">Magnesium</keyword>
<keyword evidence="2 13" id="KW-0963">Cytoplasm</keyword>
<dbReference type="Gene3D" id="3.40.1350.10">
    <property type="match status" value="1"/>
</dbReference>
<dbReference type="GO" id="GO:0003676">
    <property type="term" value="F:nucleic acid binding"/>
    <property type="evidence" value="ECO:0007669"/>
    <property type="project" value="InterPro"/>
</dbReference>
<dbReference type="HAMAP" id="MF_00130">
    <property type="entry name" value="RecU"/>
    <property type="match status" value="1"/>
</dbReference>
<sequence length="177" mass="20314">MGTWKTRGLRGSTLEEYINYSNEKYREAGLALIQKIPTPITPIEIDKSTRHITLAYFDKKSTVDYIGAIQGIPVCFDAKECASTSFSLANVHEHQFTFMQEFENQGGIAFLIIFFKSLDKIIYVPLKDLKLFFDRMNSGGKKSFKFDELNEEYIIPKKGDIIVHYLESLSLYLSKDS</sequence>
<keyword evidence="9 13" id="KW-0233">DNA recombination</keyword>
<evidence type="ECO:0000256" key="12">
    <source>
        <dbReference type="ARBA" id="ARBA00029523"/>
    </source>
</evidence>
<dbReference type="KEGG" id="lua:D4A81_04285"/>
<keyword evidence="6 13" id="KW-0227">DNA damage</keyword>
<feature type="binding site" evidence="13">
    <location>
        <position position="64"/>
    </location>
    <ligand>
        <name>Mg(2+)</name>
        <dbReference type="ChEBI" id="CHEBI:18420"/>
    </ligand>
</feature>
<evidence type="ECO:0000256" key="11">
    <source>
        <dbReference type="ARBA" id="ARBA00023447"/>
    </source>
</evidence>
<dbReference type="SUPFAM" id="SSF52980">
    <property type="entry name" value="Restriction endonuclease-like"/>
    <property type="match status" value="1"/>
</dbReference>
<feature type="binding site" evidence="13">
    <location>
        <position position="95"/>
    </location>
    <ligand>
        <name>Mg(2+)</name>
        <dbReference type="ChEBI" id="CHEBI:18420"/>
    </ligand>
</feature>
<keyword evidence="10 13" id="KW-0234">DNA repair</keyword>
<feature type="binding site" evidence="13">
    <location>
        <position position="62"/>
    </location>
    <ligand>
        <name>Mg(2+)</name>
        <dbReference type="ChEBI" id="CHEBI:18420"/>
    </ligand>
</feature>
<evidence type="ECO:0000256" key="4">
    <source>
        <dbReference type="ARBA" id="ARBA00022723"/>
    </source>
</evidence>
<dbReference type="GO" id="GO:0006310">
    <property type="term" value="P:DNA recombination"/>
    <property type="evidence" value="ECO:0007669"/>
    <property type="project" value="UniProtKB-UniRule"/>
</dbReference>
<comment type="catalytic activity">
    <reaction evidence="13">
        <text>Endonucleolytic cleavage at a junction such as a reciprocal single-stranded crossover between two homologous DNA duplexes (Holliday junction).</text>
        <dbReference type="EC" id="3.1.21.10"/>
    </reaction>
</comment>
<evidence type="ECO:0000256" key="3">
    <source>
        <dbReference type="ARBA" id="ARBA00022722"/>
    </source>
</evidence>
<comment type="function">
    <text evidence="13">Endonuclease that resolves Holliday junction intermediates in genetic recombination. Cleaves mobile four-strand junctions by introducing symmetrical nicks in paired strands. Promotes annealing of linear ssDNA with homologous dsDNA. Required for DNA repair, homologous recombination and chromosome segregation.</text>
</comment>